<dbReference type="NCBIfam" id="NF008454">
    <property type="entry name" value="PRK11316.1"/>
    <property type="match status" value="1"/>
</dbReference>
<evidence type="ECO:0000256" key="10">
    <source>
        <dbReference type="ARBA" id="ARBA00023268"/>
    </source>
</evidence>
<dbReference type="GO" id="GO:0009244">
    <property type="term" value="P:lipopolysaccharide core region biosynthetic process"/>
    <property type="evidence" value="ECO:0007669"/>
    <property type="project" value="UniProtKB-UniPathway"/>
</dbReference>
<dbReference type="GO" id="GO:0005829">
    <property type="term" value="C:cytosol"/>
    <property type="evidence" value="ECO:0007669"/>
    <property type="project" value="TreeGrafter"/>
</dbReference>
<dbReference type="UniPathway" id="UPA00958"/>
<evidence type="ECO:0000256" key="6">
    <source>
        <dbReference type="ARBA" id="ARBA00022695"/>
    </source>
</evidence>
<feature type="region of interest" description="Ribokinase" evidence="16">
    <location>
        <begin position="1"/>
        <end position="318"/>
    </location>
</feature>
<accession>A0A2T3MJI4</accession>
<comment type="pathway">
    <text evidence="3">Bacterial outer membrane biogenesis; LPS core biosynthesis.</text>
</comment>
<dbReference type="STRING" id="56192.UB38_04995"/>
<dbReference type="FunFam" id="3.40.1190.20:FF:000002">
    <property type="entry name" value="Bifunctional protein HldE"/>
    <property type="match status" value="1"/>
</dbReference>
<comment type="catalytic activity">
    <reaction evidence="12 16">
        <text>D-glycero-beta-D-manno-heptose 1-phosphate + ATP + H(+) = ADP-D-glycero-beta-D-manno-heptose + diphosphate</text>
        <dbReference type="Rhea" id="RHEA:27465"/>
        <dbReference type="ChEBI" id="CHEBI:15378"/>
        <dbReference type="ChEBI" id="CHEBI:30616"/>
        <dbReference type="ChEBI" id="CHEBI:33019"/>
        <dbReference type="ChEBI" id="CHEBI:59967"/>
        <dbReference type="ChEBI" id="CHEBI:61593"/>
        <dbReference type="EC" id="2.7.7.70"/>
    </reaction>
</comment>
<comment type="pathway">
    <text evidence="16">Nucleotide-sugar biosynthesis; ADP-L-glycero-beta-D-manno-heptose biosynthesis; ADP-L-glycero-beta-D-manno-heptose from D-glycero-beta-D-manno-heptose 7-phosphate: step 1/4.</text>
</comment>
<comment type="caution">
    <text evidence="19">The sequence shown here is derived from an EMBL/GenBank/DDBJ whole genome shotgun (WGS) entry which is preliminary data.</text>
</comment>
<feature type="binding site" evidence="16">
    <location>
        <begin position="195"/>
        <end position="198"/>
    </location>
    <ligand>
        <name>ATP</name>
        <dbReference type="ChEBI" id="CHEBI:30616"/>
    </ligand>
</feature>
<sequence>MKLTLPDYNQAEVLIVGDVMLDRYWTGPTERISPEAPVPVVKVDQIEERPGGAANVAMNIAALGGNAKLIGLTGVDEAARALTEKLTSLNICSDFVALAQYPTITKLRVMSRGQQLIRLDFEEGFQNIDSAPILERMQPALANAKAVILSDYAKGALVHVQAMIQLARGANLPVLVDPKGTDFERYRGATLLTPNLSEFKAVVGCVNSEQELVEKGMALIDQFDFEALLVTRSEHGMTLLEKGCEPLHMPTLAQEVYDVTGAGDTVISVLAASLSAGKSLSDSCKLANAAAGVVVAKLGTSTLSTIELTEAIHGSQDSGFGVISESALIDAVKAARARGETVVMTNGCFDILHAGHVAYLTEAAKLGDRLIVAVNSDDSVKGLKGPGRPVNPEDRRMAVLAGLGAVDWVVPFTEETPQRLISEVLPSILVKGGDYTPEQIAGGKEVVAAGGKVLVLNFEDGCSTSKIIAAIRGGRG</sequence>
<dbReference type="PROSITE" id="PS00583">
    <property type="entry name" value="PFKB_KINASES_1"/>
    <property type="match status" value="1"/>
</dbReference>
<dbReference type="OrthoDB" id="9802794at2"/>
<dbReference type="InterPro" id="IPR011914">
    <property type="entry name" value="RfaE_dom_II"/>
</dbReference>
<dbReference type="Gene3D" id="3.40.50.620">
    <property type="entry name" value="HUPs"/>
    <property type="match status" value="1"/>
</dbReference>
<evidence type="ECO:0000256" key="13">
    <source>
        <dbReference type="ARBA" id="ARBA00052873"/>
    </source>
</evidence>
<comment type="pathway">
    <text evidence="16">Nucleotide-sugar biosynthesis; ADP-L-glycero-beta-D-manno-heptose biosynthesis; ADP-L-glycero-beta-D-manno-heptose from D-glycero-beta-D-manno-heptose 7-phosphate: step 3/4.</text>
</comment>
<dbReference type="GeneID" id="93549645"/>
<dbReference type="UniPathway" id="UPA00356">
    <property type="reaction ID" value="UER00437"/>
</dbReference>
<dbReference type="Pfam" id="PF00294">
    <property type="entry name" value="PfkB"/>
    <property type="match status" value="1"/>
</dbReference>
<evidence type="ECO:0000313" key="19">
    <source>
        <dbReference type="EMBL" id="PSV95946.1"/>
    </source>
</evidence>
<comment type="function">
    <text evidence="2 16">Catalyzes the ADP transfer from ATP to D-glycero-beta-D-manno-heptose 1-phosphate, yielding ADP-D-glycero-beta-D-manno-heptose.</text>
</comment>
<evidence type="ECO:0000256" key="1">
    <source>
        <dbReference type="ARBA" id="ARBA00002319"/>
    </source>
</evidence>
<keyword evidence="5 16" id="KW-0808">Transferase</keyword>
<evidence type="ECO:0000256" key="4">
    <source>
        <dbReference type="ARBA" id="ARBA00011738"/>
    </source>
</evidence>
<dbReference type="GO" id="GO:0097171">
    <property type="term" value="P:ADP-L-glycero-beta-D-manno-heptose biosynthetic process"/>
    <property type="evidence" value="ECO:0007669"/>
    <property type="project" value="UniProtKB-UniPathway"/>
</dbReference>
<gene>
    <name evidence="16" type="primary">hldE</name>
    <name evidence="19" type="ORF">C9I88_12570</name>
</gene>
<dbReference type="InterPro" id="IPR029056">
    <property type="entry name" value="Ribokinase-like"/>
</dbReference>
<evidence type="ECO:0000256" key="15">
    <source>
        <dbReference type="ARBA" id="ARBA00061122"/>
    </source>
</evidence>
<feature type="domain" description="Carbohydrate kinase PfkB" evidence="17">
    <location>
        <begin position="11"/>
        <end position="302"/>
    </location>
</feature>
<feature type="region of interest" description="Cytidylyltransferase" evidence="16">
    <location>
        <begin position="344"/>
        <end position="476"/>
    </location>
</feature>
<dbReference type="NCBIfam" id="TIGR02198">
    <property type="entry name" value="rfaE_dom_I"/>
    <property type="match status" value="1"/>
</dbReference>
<evidence type="ECO:0000256" key="5">
    <source>
        <dbReference type="ARBA" id="ARBA00022679"/>
    </source>
</evidence>
<dbReference type="FunFam" id="3.40.50.620:FF:000028">
    <property type="entry name" value="Bifunctional protein HldE"/>
    <property type="match status" value="1"/>
</dbReference>
<evidence type="ECO:0000313" key="20">
    <source>
        <dbReference type="Proteomes" id="UP000241954"/>
    </source>
</evidence>
<keyword evidence="7 16" id="KW-0547">Nucleotide-binding</keyword>
<evidence type="ECO:0000256" key="8">
    <source>
        <dbReference type="ARBA" id="ARBA00022777"/>
    </source>
</evidence>
<name>A0A2T3MJI4_9GAMM</name>
<keyword evidence="10 16" id="KW-0511">Multifunctional enzyme</keyword>
<protein>
    <recommendedName>
        <fullName evidence="16">Bifunctional protein HldE</fullName>
    </recommendedName>
    <domain>
        <recommendedName>
            <fullName evidence="16">D-beta-D-heptose 7-phosphate kinase</fullName>
            <ecNumber evidence="16">2.7.1.167</ecNumber>
        </recommendedName>
        <alternativeName>
            <fullName evidence="16">D-beta-D-heptose 7-phosphotransferase</fullName>
        </alternativeName>
        <alternativeName>
            <fullName evidence="16">D-glycero-beta-D-manno-heptose-7-phosphate kinase</fullName>
        </alternativeName>
    </domain>
    <domain>
        <recommendedName>
            <fullName evidence="16">D-beta-D-heptose 1-phosphate adenylyltransferase</fullName>
            <ecNumber evidence="16">2.7.7.70</ecNumber>
        </recommendedName>
        <alternativeName>
            <fullName evidence="16">D-glycero-beta-D-manno-heptose 1-phosphate adenylyltransferase</fullName>
        </alternativeName>
    </domain>
</protein>
<dbReference type="PANTHER" id="PTHR46969">
    <property type="entry name" value="BIFUNCTIONAL PROTEIN HLDE"/>
    <property type="match status" value="1"/>
</dbReference>
<evidence type="ECO:0000256" key="2">
    <source>
        <dbReference type="ARBA" id="ARBA00003753"/>
    </source>
</evidence>
<dbReference type="GO" id="GO:0005524">
    <property type="term" value="F:ATP binding"/>
    <property type="evidence" value="ECO:0007669"/>
    <property type="project" value="UniProtKB-UniRule"/>
</dbReference>
<dbReference type="GO" id="GO:0033785">
    <property type="term" value="F:heptose 7-phosphate kinase activity"/>
    <property type="evidence" value="ECO:0007669"/>
    <property type="project" value="UniProtKB-UniRule"/>
</dbReference>
<dbReference type="CDD" id="cd01172">
    <property type="entry name" value="RfaE_like"/>
    <property type="match status" value="1"/>
</dbReference>
<comment type="function">
    <text evidence="1 16">Catalyzes the phosphorylation of D-glycero-D-manno-heptose 7-phosphate at the C-1 position to selectively form D-glycero-beta-D-manno-heptose-1,7-bisphosphate.</text>
</comment>
<dbReference type="InterPro" id="IPR011913">
    <property type="entry name" value="RfaE_dom_I"/>
</dbReference>
<dbReference type="EC" id="2.7.1.167" evidence="16"/>
<evidence type="ECO:0000256" key="9">
    <source>
        <dbReference type="ARBA" id="ARBA00022840"/>
    </source>
</evidence>
<dbReference type="GO" id="GO:0016773">
    <property type="term" value="F:phosphotransferase activity, alcohol group as acceptor"/>
    <property type="evidence" value="ECO:0007669"/>
    <property type="project" value="InterPro"/>
</dbReference>
<evidence type="ECO:0000256" key="16">
    <source>
        <dbReference type="HAMAP-Rule" id="MF_01603"/>
    </source>
</evidence>
<dbReference type="InterPro" id="IPR023030">
    <property type="entry name" value="Bifunc_HldE"/>
</dbReference>
<feature type="active site" evidence="16">
    <location>
        <position position="264"/>
    </location>
</feature>
<evidence type="ECO:0000256" key="14">
    <source>
        <dbReference type="ARBA" id="ARBA00060955"/>
    </source>
</evidence>
<dbReference type="EC" id="2.7.7.70" evidence="16"/>
<dbReference type="EMBL" id="PYLW01000013">
    <property type="protein sequence ID" value="PSV95946.1"/>
    <property type="molecule type" value="Genomic_DNA"/>
</dbReference>
<keyword evidence="6 16" id="KW-0548">Nucleotidyltransferase</keyword>
<dbReference type="SUPFAM" id="SSF53613">
    <property type="entry name" value="Ribokinase-like"/>
    <property type="match status" value="1"/>
</dbReference>
<evidence type="ECO:0000256" key="12">
    <source>
        <dbReference type="ARBA" id="ARBA00047428"/>
    </source>
</evidence>
<dbReference type="InterPro" id="IPR014729">
    <property type="entry name" value="Rossmann-like_a/b/a_fold"/>
</dbReference>
<dbReference type="GO" id="GO:0033786">
    <property type="term" value="F:heptose-1-phosphate adenylyltransferase activity"/>
    <property type="evidence" value="ECO:0007669"/>
    <property type="project" value="UniProtKB-UniRule"/>
</dbReference>
<keyword evidence="8 16" id="KW-0418">Kinase</keyword>
<dbReference type="Pfam" id="PF01467">
    <property type="entry name" value="CTP_transf_like"/>
    <property type="match status" value="1"/>
</dbReference>
<reference evidence="19 20" key="1">
    <citation type="submission" date="2018-01" db="EMBL/GenBank/DDBJ databases">
        <title>Whole genome sequencing of Histamine producing bacteria.</title>
        <authorList>
            <person name="Butler K."/>
        </authorList>
    </citation>
    <scope>NUCLEOTIDE SEQUENCE [LARGE SCALE GENOMIC DNA]</scope>
    <source>
        <strain evidence="19 20">NCIMB 13481</strain>
    </source>
</reference>
<dbReference type="InterPro" id="IPR004821">
    <property type="entry name" value="Cyt_trans-like"/>
</dbReference>
<dbReference type="InterPro" id="IPR002173">
    <property type="entry name" value="Carboh/pur_kinase_PfkB_CS"/>
</dbReference>
<dbReference type="PANTHER" id="PTHR46969:SF1">
    <property type="entry name" value="BIFUNCTIONAL PROTEIN HLDE"/>
    <property type="match status" value="1"/>
</dbReference>
<dbReference type="NCBIfam" id="TIGR00125">
    <property type="entry name" value="cyt_tran_rel"/>
    <property type="match status" value="1"/>
</dbReference>
<organism evidence="19 20">
    <name type="scientific">Photobacterium iliopiscarium</name>
    <dbReference type="NCBI Taxonomy" id="56192"/>
    <lineage>
        <taxon>Bacteria</taxon>
        <taxon>Pseudomonadati</taxon>
        <taxon>Pseudomonadota</taxon>
        <taxon>Gammaproteobacteria</taxon>
        <taxon>Vibrionales</taxon>
        <taxon>Vibrionaceae</taxon>
        <taxon>Photobacterium</taxon>
    </lineage>
</organism>
<comment type="catalytic activity">
    <reaction evidence="13 16">
        <text>D-glycero-beta-D-manno-heptose 7-phosphate + ATP = D-glycero-beta-D-manno-heptose 1,7-bisphosphate + ADP + H(+)</text>
        <dbReference type="Rhea" id="RHEA:27473"/>
        <dbReference type="ChEBI" id="CHEBI:15378"/>
        <dbReference type="ChEBI" id="CHEBI:30616"/>
        <dbReference type="ChEBI" id="CHEBI:60204"/>
        <dbReference type="ChEBI" id="CHEBI:60208"/>
        <dbReference type="ChEBI" id="CHEBI:456216"/>
        <dbReference type="EC" id="2.7.1.167"/>
    </reaction>
</comment>
<keyword evidence="11 16" id="KW-0119">Carbohydrate metabolism</keyword>
<evidence type="ECO:0000256" key="7">
    <source>
        <dbReference type="ARBA" id="ARBA00022741"/>
    </source>
</evidence>
<comment type="similarity">
    <text evidence="14 16">In the N-terminal section; belongs to the carbohydrate kinase PfkB family.</text>
</comment>
<dbReference type="NCBIfam" id="TIGR02199">
    <property type="entry name" value="rfaE_dom_II"/>
    <property type="match status" value="1"/>
</dbReference>
<dbReference type="SUPFAM" id="SSF52374">
    <property type="entry name" value="Nucleotidylyl transferase"/>
    <property type="match status" value="1"/>
</dbReference>
<evidence type="ECO:0000256" key="3">
    <source>
        <dbReference type="ARBA" id="ARBA00004713"/>
    </source>
</evidence>
<dbReference type="RefSeq" id="WP_045039654.1">
    <property type="nucleotide sequence ID" value="NZ_CAMQYU010000048.1"/>
</dbReference>
<evidence type="ECO:0000259" key="18">
    <source>
        <dbReference type="Pfam" id="PF01467"/>
    </source>
</evidence>
<evidence type="ECO:0000256" key="11">
    <source>
        <dbReference type="ARBA" id="ARBA00023277"/>
    </source>
</evidence>
<dbReference type="HAMAP" id="MF_01603">
    <property type="entry name" value="HldE"/>
    <property type="match status" value="1"/>
</dbReference>
<proteinExistence type="inferred from homology"/>
<dbReference type="InterPro" id="IPR011611">
    <property type="entry name" value="PfkB_dom"/>
</dbReference>
<dbReference type="Proteomes" id="UP000241954">
    <property type="component" value="Unassembled WGS sequence"/>
</dbReference>
<dbReference type="Gene3D" id="3.40.1190.20">
    <property type="match status" value="1"/>
</dbReference>
<dbReference type="AlphaFoldDB" id="A0A2T3MJI4"/>
<evidence type="ECO:0000259" key="17">
    <source>
        <dbReference type="Pfam" id="PF00294"/>
    </source>
</evidence>
<feature type="domain" description="Cytidyltransferase-like" evidence="18">
    <location>
        <begin position="344"/>
        <end position="469"/>
    </location>
</feature>
<keyword evidence="9 16" id="KW-0067">ATP-binding</keyword>
<comment type="subunit">
    <text evidence="4 16">Homodimer.</text>
</comment>
<comment type="similarity">
    <text evidence="15 16">In the C-terminal section; belongs to the cytidylyltransferase family.</text>
</comment>